<keyword evidence="11" id="KW-1185">Reference proteome</keyword>
<evidence type="ECO:0000259" key="9">
    <source>
        <dbReference type="SMART" id="SM00822"/>
    </source>
</evidence>
<evidence type="ECO:0000256" key="7">
    <source>
        <dbReference type="ARBA" id="ARBA00067530"/>
    </source>
</evidence>
<dbReference type="NCBIfam" id="NF006074">
    <property type="entry name" value="PRK08220.1"/>
    <property type="match status" value="1"/>
</dbReference>
<gene>
    <name evidence="10" type="ORF">Xvie_01518</name>
</gene>
<feature type="domain" description="Ketoreductase" evidence="9">
    <location>
        <begin position="10"/>
        <end position="179"/>
    </location>
</feature>
<evidence type="ECO:0000313" key="11">
    <source>
        <dbReference type="Proteomes" id="UP000194350"/>
    </source>
</evidence>
<evidence type="ECO:0000256" key="4">
    <source>
        <dbReference type="ARBA" id="ARBA00023027"/>
    </source>
</evidence>
<dbReference type="SMART" id="SM00822">
    <property type="entry name" value="PKS_KR"/>
    <property type="match status" value="1"/>
</dbReference>
<organism evidence="10 11">
    <name type="scientific">Xenorhabdus vietnamensis</name>
    <dbReference type="NCBI Taxonomy" id="351656"/>
    <lineage>
        <taxon>Bacteria</taxon>
        <taxon>Pseudomonadati</taxon>
        <taxon>Pseudomonadota</taxon>
        <taxon>Gammaproteobacteria</taxon>
        <taxon>Enterobacterales</taxon>
        <taxon>Morganellaceae</taxon>
        <taxon>Xenorhabdus</taxon>
    </lineage>
</organism>
<dbReference type="PRINTS" id="PR01397">
    <property type="entry name" value="DHBDHDRGNASE"/>
</dbReference>
<evidence type="ECO:0000256" key="3">
    <source>
        <dbReference type="ARBA" id="ARBA00023002"/>
    </source>
</evidence>
<dbReference type="EC" id="1.3.1.28" evidence="6 8"/>
<dbReference type="Proteomes" id="UP000194350">
    <property type="component" value="Unassembled WGS sequence"/>
</dbReference>
<comment type="similarity">
    <text evidence="2">Belongs to the short-chain dehydrogenases/reductases (SDR) family.</text>
</comment>
<comment type="caution">
    <text evidence="10">The sequence shown here is derived from an EMBL/GenBank/DDBJ whole genome shotgun (WGS) entry which is preliminary data.</text>
</comment>
<dbReference type="InterPro" id="IPR002347">
    <property type="entry name" value="SDR_fam"/>
</dbReference>
<dbReference type="GO" id="GO:0019290">
    <property type="term" value="P:siderophore biosynthetic process"/>
    <property type="evidence" value="ECO:0007669"/>
    <property type="project" value="InterPro"/>
</dbReference>
<evidence type="ECO:0000256" key="2">
    <source>
        <dbReference type="ARBA" id="ARBA00006484"/>
    </source>
</evidence>
<dbReference type="NCBIfam" id="TIGR04316">
    <property type="entry name" value="dhbA_paeA"/>
    <property type="match status" value="1"/>
</dbReference>
<comment type="pathway">
    <text evidence="1">Siderophore biosynthesis.</text>
</comment>
<sequence length="257" mass="27959">MNITFDFSSKHVWVTGAGRGIGYHIASRFSQAGAKVIGLDLAFPEPDLPFTAYKLDVSDHIAVSQLCRKLLTEEPHLDVLVNGAGILRTGRTETLSWEDWQQCLNVNAGGVFNLFQAVIPQFQRQRSGNIVSICSNAAHVPRVEMSAYGASKAAMRSLCQSVGLELAPYGVRCNLVSPGSTDTPMLHSMWQNDMRKKVASRQSIIDGFPEKFKLGIPLKKIALPEEIADTVLFLASDLASHITMQDIVVDGGATLSS</sequence>
<name>A0A1Y2SDL0_9GAMM</name>
<evidence type="ECO:0000256" key="1">
    <source>
        <dbReference type="ARBA" id="ARBA00004924"/>
    </source>
</evidence>
<proteinExistence type="inferred from homology"/>
<dbReference type="InterPro" id="IPR020904">
    <property type="entry name" value="Sc_DH/Rdtase_CS"/>
</dbReference>
<dbReference type="AlphaFoldDB" id="A0A1Y2SDL0"/>
<reference evidence="10 11" key="1">
    <citation type="submission" date="2016-10" db="EMBL/GenBank/DDBJ databases">
        <title>Systematic genetic and metabolomic analysis of Xenorhabdus and Photorhabdus spp., highlights the requirements for a dual symbiotic and pathogenic life style.</title>
        <authorList>
            <person name="Tobias N.J."/>
            <person name="Wolff H."/>
            <person name="Djahanschiri B."/>
            <person name="Pidot S.J."/>
            <person name="Stinear T.P."/>
            <person name="Ebersberger I."/>
            <person name="Bode H.B."/>
        </authorList>
    </citation>
    <scope>NUCLEOTIDE SEQUENCE [LARGE SCALE GENOMIC DNA]</scope>
    <source>
        <strain evidence="10 11">DSM 22392</strain>
    </source>
</reference>
<dbReference type="Pfam" id="PF13561">
    <property type="entry name" value="adh_short_C2"/>
    <property type="match status" value="1"/>
</dbReference>
<dbReference type="InterPro" id="IPR003560">
    <property type="entry name" value="DHB_DH"/>
</dbReference>
<protein>
    <recommendedName>
        <fullName evidence="7 8">2,3-dihydro-2,3-dihydroxybenzoate dehydrogenase</fullName>
        <ecNumber evidence="6 8">1.3.1.28</ecNumber>
    </recommendedName>
</protein>
<keyword evidence="3" id="KW-0560">Oxidoreductase</keyword>
<dbReference type="PANTHER" id="PTHR24321:SF13">
    <property type="entry name" value="2,3-DIHYDRO-2,3-DIHYDROXYBENZOATE DEHYDROGENASE"/>
    <property type="match status" value="1"/>
</dbReference>
<evidence type="ECO:0000256" key="5">
    <source>
        <dbReference type="ARBA" id="ARBA00052874"/>
    </source>
</evidence>
<accession>A0A1Y2SDL0</accession>
<dbReference type="SUPFAM" id="SSF51735">
    <property type="entry name" value="NAD(P)-binding Rossmann-fold domains"/>
    <property type="match status" value="1"/>
</dbReference>
<dbReference type="PANTHER" id="PTHR24321">
    <property type="entry name" value="DEHYDROGENASES, SHORT CHAIN"/>
    <property type="match status" value="1"/>
</dbReference>
<dbReference type="RefSeq" id="WP_086108716.1">
    <property type="nucleotide sequence ID" value="NZ_CAWNGD010000106.1"/>
</dbReference>
<evidence type="ECO:0000313" key="10">
    <source>
        <dbReference type="EMBL" id="OTA16839.1"/>
    </source>
</evidence>
<comment type="catalytic activity">
    <reaction evidence="5">
        <text>(2S,3S)-2,3-dihydroxy-2,3-dihydrobenzoate + NAD(+) = 2,3-dihydroxybenzoate + NADH + H(+)</text>
        <dbReference type="Rhea" id="RHEA:23824"/>
        <dbReference type="ChEBI" id="CHEBI:15378"/>
        <dbReference type="ChEBI" id="CHEBI:36654"/>
        <dbReference type="ChEBI" id="CHEBI:57540"/>
        <dbReference type="ChEBI" id="CHEBI:57945"/>
        <dbReference type="ChEBI" id="CHEBI:58764"/>
        <dbReference type="EC" id="1.3.1.28"/>
    </reaction>
</comment>
<dbReference type="GO" id="GO:0008667">
    <property type="term" value="F:2,3-dihydro-2,3-dihydroxybenzoate dehydrogenase activity"/>
    <property type="evidence" value="ECO:0007669"/>
    <property type="project" value="UniProtKB-UniRule"/>
</dbReference>
<evidence type="ECO:0000256" key="6">
    <source>
        <dbReference type="ARBA" id="ARBA00066334"/>
    </source>
</evidence>
<dbReference type="EMBL" id="MUBJ01000006">
    <property type="protein sequence ID" value="OTA16839.1"/>
    <property type="molecule type" value="Genomic_DNA"/>
</dbReference>
<dbReference type="InterPro" id="IPR057326">
    <property type="entry name" value="KR_dom"/>
</dbReference>
<dbReference type="InterPro" id="IPR036291">
    <property type="entry name" value="NAD(P)-bd_dom_sf"/>
</dbReference>
<dbReference type="PROSITE" id="PS00061">
    <property type="entry name" value="ADH_SHORT"/>
    <property type="match status" value="1"/>
</dbReference>
<dbReference type="Gene3D" id="3.40.50.720">
    <property type="entry name" value="NAD(P)-binding Rossmann-like Domain"/>
    <property type="match status" value="1"/>
</dbReference>
<keyword evidence="4" id="KW-0520">NAD</keyword>
<dbReference type="STRING" id="351656.Xvie_01518"/>
<evidence type="ECO:0000256" key="8">
    <source>
        <dbReference type="NCBIfam" id="TIGR04316"/>
    </source>
</evidence>
<dbReference type="FunFam" id="3.40.50.720:FF:000160">
    <property type="entry name" value="2,3-dihydro-2,3-dihydroxybenzoate dehydrogenase"/>
    <property type="match status" value="1"/>
</dbReference>
<dbReference type="PRINTS" id="PR00080">
    <property type="entry name" value="SDRFAMILY"/>
</dbReference>
<dbReference type="OrthoDB" id="9803333at2"/>